<sequence length="277" mass="29146">MLSSQIVAAATLPSPGDRALAVEFQQGISDAWSKVAQFVPKLAGFLVILLVGWFVSKMIARVLDRVLRKVGFERLSERAGSAKIFDNSKYDATSLVCKVVYYALLLVTLQLAFGVFGPNPVSGMIDGIVAWLPKALVGLVLVVVAMAIANAVRGIVSGVLSAASYGPMVARIVWAVIVALGVIAALGQVGIATTVTQPVLIAALAAVAGILIVGVGGALIQPMRGRIERWMDTAEAETGRMRATTGPDTARDGAYQAGREDALRHQPVTDPERVDPM</sequence>
<feature type="transmembrane region" description="Helical" evidence="2">
    <location>
        <begin position="42"/>
        <end position="60"/>
    </location>
</feature>
<organism evidence="3 4">
    <name type="scientific">Streptomyces finlayi</name>
    <dbReference type="NCBI Taxonomy" id="67296"/>
    <lineage>
        <taxon>Bacteria</taxon>
        <taxon>Bacillati</taxon>
        <taxon>Actinomycetota</taxon>
        <taxon>Actinomycetes</taxon>
        <taxon>Kitasatosporales</taxon>
        <taxon>Streptomycetaceae</taxon>
        <taxon>Streptomyces</taxon>
    </lineage>
</organism>
<dbReference type="RefSeq" id="WP_229898095.1">
    <property type="nucleotide sequence ID" value="NZ_BMVC01000008.1"/>
</dbReference>
<gene>
    <name evidence="3" type="ORF">GCM10010334_44090</name>
</gene>
<protein>
    <recommendedName>
        <fullName evidence="5">Mechanosensitive ion channel</fullName>
    </recommendedName>
</protein>
<feature type="region of interest" description="Disordered" evidence="1">
    <location>
        <begin position="235"/>
        <end position="277"/>
    </location>
</feature>
<feature type="transmembrane region" description="Helical" evidence="2">
    <location>
        <begin position="136"/>
        <end position="160"/>
    </location>
</feature>
<evidence type="ECO:0000313" key="3">
    <source>
        <dbReference type="EMBL" id="GHC99978.1"/>
    </source>
</evidence>
<dbReference type="Pfam" id="PF05552">
    <property type="entry name" value="MS_channel_1st_1"/>
    <property type="match status" value="2"/>
</dbReference>
<dbReference type="Gene3D" id="1.10.287.1260">
    <property type="match status" value="1"/>
</dbReference>
<evidence type="ECO:0000256" key="1">
    <source>
        <dbReference type="SAM" id="MobiDB-lite"/>
    </source>
</evidence>
<feature type="transmembrane region" description="Helical" evidence="2">
    <location>
        <begin position="172"/>
        <end position="193"/>
    </location>
</feature>
<accession>A0A918X034</accession>
<dbReference type="EMBL" id="BMVC01000008">
    <property type="protein sequence ID" value="GHC99978.1"/>
    <property type="molecule type" value="Genomic_DNA"/>
</dbReference>
<reference evidence="3" key="2">
    <citation type="submission" date="2020-09" db="EMBL/GenBank/DDBJ databases">
        <authorList>
            <person name="Sun Q."/>
            <person name="Ohkuma M."/>
        </authorList>
    </citation>
    <scope>NUCLEOTIDE SEQUENCE</scope>
    <source>
        <strain evidence="3">JCM 4637</strain>
    </source>
</reference>
<evidence type="ECO:0008006" key="5">
    <source>
        <dbReference type="Google" id="ProtNLM"/>
    </source>
</evidence>
<dbReference type="InterPro" id="IPR008910">
    <property type="entry name" value="MSC_TM_helix"/>
</dbReference>
<evidence type="ECO:0000313" key="4">
    <source>
        <dbReference type="Proteomes" id="UP000638353"/>
    </source>
</evidence>
<feature type="transmembrane region" description="Helical" evidence="2">
    <location>
        <begin position="99"/>
        <end position="116"/>
    </location>
</feature>
<dbReference type="Proteomes" id="UP000638353">
    <property type="component" value="Unassembled WGS sequence"/>
</dbReference>
<reference evidence="3" key="1">
    <citation type="journal article" date="2014" name="Int. J. Syst. Evol. Microbiol.">
        <title>Complete genome sequence of Corynebacterium casei LMG S-19264T (=DSM 44701T), isolated from a smear-ripened cheese.</title>
        <authorList>
            <consortium name="US DOE Joint Genome Institute (JGI-PGF)"/>
            <person name="Walter F."/>
            <person name="Albersmeier A."/>
            <person name="Kalinowski J."/>
            <person name="Ruckert C."/>
        </authorList>
    </citation>
    <scope>NUCLEOTIDE SEQUENCE</scope>
    <source>
        <strain evidence="3">JCM 4637</strain>
    </source>
</reference>
<keyword evidence="2" id="KW-0812">Transmembrane</keyword>
<feature type="transmembrane region" description="Helical" evidence="2">
    <location>
        <begin position="199"/>
        <end position="220"/>
    </location>
</feature>
<proteinExistence type="predicted"/>
<evidence type="ECO:0000256" key="2">
    <source>
        <dbReference type="SAM" id="Phobius"/>
    </source>
</evidence>
<keyword evidence="2" id="KW-1133">Transmembrane helix</keyword>
<comment type="caution">
    <text evidence="3">The sequence shown here is derived from an EMBL/GenBank/DDBJ whole genome shotgun (WGS) entry which is preliminary data.</text>
</comment>
<dbReference type="AlphaFoldDB" id="A0A918X034"/>
<name>A0A918X034_9ACTN</name>
<keyword evidence="2" id="KW-0472">Membrane</keyword>